<dbReference type="EMBL" id="JAMQOS010000009">
    <property type="protein sequence ID" value="MDS0284606.1"/>
    <property type="molecule type" value="Genomic_DNA"/>
</dbReference>
<reference evidence="2 3" key="1">
    <citation type="submission" date="2022-06" db="EMBL/GenBank/DDBJ databases">
        <title>Halomicroarcula sp. a new haloarchaeum isolate from saline soil.</title>
        <authorList>
            <person name="Strakova D."/>
            <person name="Galisteo C."/>
            <person name="Sanchez-Porro C."/>
            <person name="Ventosa A."/>
        </authorList>
    </citation>
    <scope>NUCLEOTIDE SEQUENCE [LARGE SCALE GENOMIC DNA]</scope>
    <source>
        <strain evidence="2 3">S3CR25-11</strain>
    </source>
</reference>
<organism evidence="2 3">
    <name type="scientific">Haloarcula onubensis</name>
    <dbReference type="NCBI Taxonomy" id="2950539"/>
    <lineage>
        <taxon>Archaea</taxon>
        <taxon>Methanobacteriati</taxon>
        <taxon>Methanobacteriota</taxon>
        <taxon>Stenosarchaea group</taxon>
        <taxon>Halobacteria</taxon>
        <taxon>Halobacteriales</taxon>
        <taxon>Haloarculaceae</taxon>
        <taxon>Haloarcula</taxon>
    </lineage>
</organism>
<evidence type="ECO:0000256" key="1">
    <source>
        <dbReference type="SAM" id="MobiDB-lite"/>
    </source>
</evidence>
<sequence>MQIICKDGTTIQCADFEAIDSGVLFFQEMERATEGGEEEEEEEEEERKADGFVPITELHFVLPDEMVQQAPQPTGVPEQGRPGGMAQGAPTQQGGGLAQQQQMQQFPRGPGQSGR</sequence>
<accession>A0ABU2FWJ2</accession>
<evidence type="ECO:0000313" key="3">
    <source>
        <dbReference type="Proteomes" id="UP001268864"/>
    </source>
</evidence>
<keyword evidence="3" id="KW-1185">Reference proteome</keyword>
<protein>
    <submittedName>
        <fullName evidence="2">Uncharacterized protein</fullName>
    </submittedName>
</protein>
<feature type="region of interest" description="Disordered" evidence="1">
    <location>
        <begin position="66"/>
        <end position="115"/>
    </location>
</feature>
<proteinExistence type="predicted"/>
<gene>
    <name evidence="2" type="ORF">NDI86_21130</name>
</gene>
<dbReference type="Proteomes" id="UP001268864">
    <property type="component" value="Unassembled WGS sequence"/>
</dbReference>
<feature type="compositionally biased region" description="Low complexity" evidence="1">
    <location>
        <begin position="87"/>
        <end position="115"/>
    </location>
</feature>
<feature type="region of interest" description="Disordered" evidence="1">
    <location>
        <begin position="31"/>
        <end position="52"/>
    </location>
</feature>
<comment type="caution">
    <text evidence="2">The sequence shown here is derived from an EMBL/GenBank/DDBJ whole genome shotgun (WGS) entry which is preliminary data.</text>
</comment>
<name>A0ABU2FWJ2_9EURY</name>
<dbReference type="RefSeq" id="WP_310902272.1">
    <property type="nucleotide sequence ID" value="NZ_JAMQOS010000009.1"/>
</dbReference>
<evidence type="ECO:0000313" key="2">
    <source>
        <dbReference type="EMBL" id="MDS0284606.1"/>
    </source>
</evidence>
<feature type="compositionally biased region" description="Acidic residues" evidence="1">
    <location>
        <begin position="35"/>
        <end position="45"/>
    </location>
</feature>